<sequence length="108" mass="11973">MSNKGFVFVIIGAIVECGWAYGLKHANSNLEYGITALLVCASFFIFMQAFKYLPASVAYTLFVGFGAFFIVLAEMATDYYNGNEINLLRVFFIATLLAGVFGLKRLEK</sequence>
<dbReference type="Proteomes" id="UP000028486">
    <property type="component" value="Chromosome"/>
</dbReference>
<keyword evidence="5 7" id="KW-0472">Membrane</keyword>
<accession>A0A076FAY6</accession>
<evidence type="ECO:0000313" key="8">
    <source>
        <dbReference type="EMBL" id="AII15171.1"/>
    </source>
</evidence>
<keyword evidence="2" id="KW-1003">Cell membrane</keyword>
<dbReference type="HOGENOM" id="CLU_133067_1_0_7"/>
<comment type="subcellular location">
    <subcellularLocation>
        <location evidence="1 6">Cell membrane</location>
        <topology evidence="1 6">Multi-pass membrane protein</topology>
    </subcellularLocation>
</comment>
<evidence type="ECO:0000256" key="4">
    <source>
        <dbReference type="ARBA" id="ARBA00022989"/>
    </source>
</evidence>
<evidence type="ECO:0000256" key="2">
    <source>
        <dbReference type="ARBA" id="ARBA00022475"/>
    </source>
</evidence>
<keyword evidence="4 7" id="KW-1133">Transmembrane helix</keyword>
<dbReference type="Pfam" id="PF00893">
    <property type="entry name" value="Multi_Drug_Res"/>
    <property type="match status" value="1"/>
</dbReference>
<evidence type="ECO:0000256" key="6">
    <source>
        <dbReference type="RuleBase" id="RU003942"/>
    </source>
</evidence>
<dbReference type="KEGG" id="caj:CIG1485E_1347"/>
<evidence type="ECO:0000313" key="9">
    <source>
        <dbReference type="Proteomes" id="UP000028486"/>
    </source>
</evidence>
<dbReference type="AlphaFoldDB" id="A0A076FAY6"/>
<evidence type="ECO:0000256" key="1">
    <source>
        <dbReference type="ARBA" id="ARBA00004651"/>
    </source>
</evidence>
<dbReference type="eggNOG" id="COG2076">
    <property type="taxonomic scope" value="Bacteria"/>
</dbReference>
<dbReference type="PANTHER" id="PTHR30561:SF7">
    <property type="entry name" value="GUANIDINIUM EFFLUX SYSTEM SUBUNIT GDNC-RELATED"/>
    <property type="match status" value="1"/>
</dbReference>
<evidence type="ECO:0000256" key="5">
    <source>
        <dbReference type="ARBA" id="ARBA00023136"/>
    </source>
</evidence>
<feature type="transmembrane region" description="Helical" evidence="7">
    <location>
        <begin position="30"/>
        <end position="50"/>
    </location>
</feature>
<name>A0A076FAY6_9BACT</name>
<feature type="transmembrane region" description="Helical" evidence="7">
    <location>
        <begin position="85"/>
        <end position="103"/>
    </location>
</feature>
<feature type="transmembrane region" description="Helical" evidence="7">
    <location>
        <begin position="56"/>
        <end position="73"/>
    </location>
</feature>
<feature type="transmembrane region" description="Helical" evidence="7">
    <location>
        <begin position="6"/>
        <end position="23"/>
    </location>
</feature>
<organism evidence="8 9">
    <name type="scientific">Campylobacter iguaniorum</name>
    <dbReference type="NCBI Taxonomy" id="1244531"/>
    <lineage>
        <taxon>Bacteria</taxon>
        <taxon>Pseudomonadati</taxon>
        <taxon>Campylobacterota</taxon>
        <taxon>Epsilonproteobacteria</taxon>
        <taxon>Campylobacterales</taxon>
        <taxon>Campylobacteraceae</taxon>
        <taxon>Campylobacter</taxon>
    </lineage>
</organism>
<reference evidence="9" key="1">
    <citation type="journal article" date="2014" name="Genome Announc.">
        <title>Complete Genome Sequence of Campylobacter iguaniorum Strain 1485ET, Isolated from a Bearded Dragon (Pogona vitticeps).</title>
        <authorList>
            <person name="Gilbert M.J."/>
            <person name="Miller W.G."/>
            <person name="Yee E."/>
            <person name="Kik M."/>
            <person name="Wagenaar J.A."/>
            <person name="Duim B."/>
        </authorList>
    </citation>
    <scope>NUCLEOTIDE SEQUENCE [LARGE SCALE GENOMIC DNA]</scope>
    <source>
        <strain evidence="9">1485E</strain>
    </source>
</reference>
<protein>
    <submittedName>
        <fullName evidence="8">Multidrug efflux system protein, EmrE family</fullName>
    </submittedName>
</protein>
<evidence type="ECO:0000256" key="3">
    <source>
        <dbReference type="ARBA" id="ARBA00022692"/>
    </source>
</evidence>
<dbReference type="STRING" id="1244531.CIG2463D_1538"/>
<keyword evidence="9" id="KW-1185">Reference proteome</keyword>
<dbReference type="EMBL" id="CP009043">
    <property type="protein sequence ID" value="AII15171.1"/>
    <property type="molecule type" value="Genomic_DNA"/>
</dbReference>
<dbReference type="OrthoDB" id="2168659at2"/>
<dbReference type="GO" id="GO:0022857">
    <property type="term" value="F:transmembrane transporter activity"/>
    <property type="evidence" value="ECO:0007669"/>
    <property type="project" value="InterPro"/>
</dbReference>
<evidence type="ECO:0000256" key="7">
    <source>
        <dbReference type="SAM" id="Phobius"/>
    </source>
</evidence>
<proteinExistence type="inferred from homology"/>
<dbReference type="InterPro" id="IPR000390">
    <property type="entry name" value="Small_drug/metabolite_transptr"/>
</dbReference>
<dbReference type="PANTHER" id="PTHR30561">
    <property type="entry name" value="SMR FAMILY PROTON-DEPENDENT DRUG EFFLUX TRANSPORTER SUGE"/>
    <property type="match status" value="1"/>
</dbReference>
<dbReference type="SUPFAM" id="SSF103481">
    <property type="entry name" value="Multidrug resistance efflux transporter EmrE"/>
    <property type="match status" value="1"/>
</dbReference>
<dbReference type="InterPro" id="IPR045324">
    <property type="entry name" value="Small_multidrug_res"/>
</dbReference>
<dbReference type="PATRIC" id="fig|1244531.5.peg.1545"/>
<dbReference type="GO" id="GO:0005886">
    <property type="term" value="C:plasma membrane"/>
    <property type="evidence" value="ECO:0007669"/>
    <property type="project" value="UniProtKB-SubCell"/>
</dbReference>
<dbReference type="InterPro" id="IPR037185">
    <property type="entry name" value="EmrE-like"/>
</dbReference>
<comment type="similarity">
    <text evidence="6">Belongs to the drug/metabolite transporter (DMT) superfamily. Small multidrug resistance (SMR) (TC 2.A.7.1) family.</text>
</comment>
<dbReference type="Gene3D" id="1.10.3730.20">
    <property type="match status" value="1"/>
</dbReference>
<dbReference type="RefSeq" id="WP_038454846.1">
    <property type="nucleotide sequence ID" value="NZ_CP009043.1"/>
</dbReference>
<keyword evidence="3 6" id="KW-0812">Transmembrane</keyword>
<gene>
    <name evidence="8" type="ORF">CIG1485E_1347</name>
</gene>